<dbReference type="NCBIfam" id="TIGR00254">
    <property type="entry name" value="GGDEF"/>
    <property type="match status" value="1"/>
</dbReference>
<dbReference type="Proteomes" id="UP001140978">
    <property type="component" value="Unassembled WGS sequence"/>
</dbReference>
<comment type="caution">
    <text evidence="6">The sequence shown here is derived from an EMBL/GenBank/DDBJ whole genome shotgun (WGS) entry which is preliminary data.</text>
</comment>
<proteinExistence type="predicted"/>
<dbReference type="Pfam" id="PF13424">
    <property type="entry name" value="TPR_12"/>
    <property type="match status" value="1"/>
</dbReference>
<evidence type="ECO:0000256" key="1">
    <source>
        <dbReference type="ARBA" id="ARBA00001946"/>
    </source>
</evidence>
<evidence type="ECO:0000313" key="7">
    <source>
        <dbReference type="Proteomes" id="UP001140978"/>
    </source>
</evidence>
<dbReference type="GO" id="GO:0052621">
    <property type="term" value="F:diguanylate cyclase activity"/>
    <property type="evidence" value="ECO:0007669"/>
    <property type="project" value="UniProtKB-EC"/>
</dbReference>
<feature type="domain" description="GGDEF" evidence="5">
    <location>
        <begin position="512"/>
        <end position="647"/>
    </location>
</feature>
<keyword evidence="6" id="KW-0808">Transferase</keyword>
<evidence type="ECO:0000256" key="2">
    <source>
        <dbReference type="ARBA" id="ARBA00012528"/>
    </source>
</evidence>
<dbReference type="EMBL" id="JAKNAX010000004">
    <property type="protein sequence ID" value="MDE1345212.1"/>
    <property type="molecule type" value="Genomic_DNA"/>
</dbReference>
<dbReference type="EC" id="2.7.7.65" evidence="2"/>
<dbReference type="PANTHER" id="PTHR45138">
    <property type="entry name" value="REGULATORY COMPONENTS OF SENSORY TRANSDUCTION SYSTEM"/>
    <property type="match status" value="1"/>
</dbReference>
<accession>A0A9X4IZ58</accession>
<dbReference type="PROSITE" id="PS50887">
    <property type="entry name" value="GGDEF"/>
    <property type="match status" value="1"/>
</dbReference>
<evidence type="ECO:0000313" key="6">
    <source>
        <dbReference type="EMBL" id="MDE1345212.1"/>
    </source>
</evidence>
<dbReference type="SMART" id="SM00028">
    <property type="entry name" value="TPR"/>
    <property type="match status" value="5"/>
</dbReference>
<dbReference type="InterPro" id="IPR050469">
    <property type="entry name" value="Diguanylate_Cyclase"/>
</dbReference>
<protein>
    <recommendedName>
        <fullName evidence="2">diguanylate cyclase</fullName>
        <ecNumber evidence="2">2.7.7.65</ecNumber>
    </recommendedName>
</protein>
<gene>
    <name evidence="6" type="ORF">L9X51_01985</name>
</gene>
<dbReference type="SUPFAM" id="SSF48452">
    <property type="entry name" value="TPR-like"/>
    <property type="match status" value="2"/>
</dbReference>
<dbReference type="Gene3D" id="1.25.40.10">
    <property type="entry name" value="Tetratricopeptide repeat domain"/>
    <property type="match status" value="2"/>
</dbReference>
<dbReference type="Gene3D" id="3.30.70.270">
    <property type="match status" value="1"/>
</dbReference>
<dbReference type="SMART" id="SM00267">
    <property type="entry name" value="GGDEF"/>
    <property type="match status" value="1"/>
</dbReference>
<dbReference type="InterPro" id="IPR019734">
    <property type="entry name" value="TPR_rpt"/>
</dbReference>
<keyword evidence="4" id="KW-0472">Membrane</keyword>
<reference evidence="6" key="1">
    <citation type="submission" date="2022-02" db="EMBL/GenBank/DDBJ databases">
        <title>Emergence and expansion in Europe of a Vibrio aestuarianus clonal complex pathogenic for oysters.</title>
        <authorList>
            <person name="Mesnil A."/>
            <person name="Travers M.-A."/>
        </authorList>
    </citation>
    <scope>NUCLEOTIDE SEQUENCE</scope>
    <source>
        <strain evidence="6">19_064_15T1</strain>
    </source>
</reference>
<feature type="transmembrane region" description="Helical" evidence="4">
    <location>
        <begin position="444"/>
        <end position="461"/>
    </location>
</feature>
<organism evidence="6 7">
    <name type="scientific">Vibrio aestuarianus</name>
    <dbReference type="NCBI Taxonomy" id="28171"/>
    <lineage>
        <taxon>Bacteria</taxon>
        <taxon>Pseudomonadati</taxon>
        <taxon>Pseudomonadota</taxon>
        <taxon>Gammaproteobacteria</taxon>
        <taxon>Vibrionales</taxon>
        <taxon>Vibrionaceae</taxon>
        <taxon>Vibrio</taxon>
    </lineage>
</organism>
<dbReference type="CDD" id="cd01949">
    <property type="entry name" value="GGDEF"/>
    <property type="match status" value="1"/>
</dbReference>
<dbReference type="PANTHER" id="PTHR45138:SF9">
    <property type="entry name" value="DIGUANYLATE CYCLASE DGCM-RELATED"/>
    <property type="match status" value="1"/>
</dbReference>
<dbReference type="RefSeq" id="WP_274675900.1">
    <property type="nucleotide sequence ID" value="NZ_JAKNAX010000004.1"/>
</dbReference>
<dbReference type="SUPFAM" id="SSF55073">
    <property type="entry name" value="Nucleotide cyclase"/>
    <property type="match status" value="1"/>
</dbReference>
<evidence type="ECO:0000256" key="4">
    <source>
        <dbReference type="SAM" id="Phobius"/>
    </source>
</evidence>
<dbReference type="Pfam" id="PF13374">
    <property type="entry name" value="TPR_10"/>
    <property type="match status" value="1"/>
</dbReference>
<dbReference type="FunFam" id="3.30.70.270:FF:000001">
    <property type="entry name" value="Diguanylate cyclase domain protein"/>
    <property type="match status" value="1"/>
</dbReference>
<dbReference type="Pfam" id="PF00990">
    <property type="entry name" value="GGDEF"/>
    <property type="match status" value="1"/>
</dbReference>
<keyword evidence="4" id="KW-1133">Transmembrane helix</keyword>
<dbReference type="InterPro" id="IPR029787">
    <property type="entry name" value="Nucleotide_cyclase"/>
</dbReference>
<name>A0A9X4IZ58_9VIBR</name>
<sequence>MAKLIPHPYTTFMSAIFLIASFLFITLQSHAKDIKVVECDDFLACTINNADQIYLQLYQNSFEFPEKIKDNFPVWPSNASPRAQALYIFAQKNLQRFSGIEPQFFHSALDLGKEHEVDWIIAESYLFEAQALSYSQRLIQAEAMINEVIEMAEGIGYKALIAKSYNILGNIAFDRGNFTQALKNYQFSYQIFQDIADEFQITIILNNISTVYIQLEDWKNADFYLKKALSLYQDNEFSNILTEAILYTNASVIDSAVGRMKSQQRNVEFAFSRAMNTGSKPLKFKSMMNLADSLLNQGQVEDALDIAERCLSLAKEESEAIYVAYCHEVLAEVYLVQERLELALLSSKLALTIFEQFDDIRRIIYTTEILSRIFESQGDYPKALSEYKKMAMLEKDLLLKSRDKEALSLKVQFNNKLNEQELLLLSANNNIQKLQLETQNTREWLYRLLFVIVVILSYLSYRKYRYIKSKHLILEKSHAQLEVDSTRDPLTNLYNRRYLSTWFLKQKGTETSSCVLAIIDIDFFKKINDKYGHEGGDEVLRKLSKILHEQVRPDDLVMRWGGEEFVMIIKSPDTNVKQLLERIRTQVEKTIFIANECSVSVTVSIGAKNEESIEQLELSWKEAIDKADQALYQAKSEGRNRCIIAVSSDVD</sequence>
<comment type="cofactor">
    <cofactor evidence="1">
        <name>Mg(2+)</name>
        <dbReference type="ChEBI" id="CHEBI:18420"/>
    </cofactor>
</comment>
<dbReference type="InterPro" id="IPR043128">
    <property type="entry name" value="Rev_trsase/Diguanyl_cyclase"/>
</dbReference>
<evidence type="ECO:0000259" key="5">
    <source>
        <dbReference type="PROSITE" id="PS50887"/>
    </source>
</evidence>
<evidence type="ECO:0000256" key="3">
    <source>
        <dbReference type="ARBA" id="ARBA00034247"/>
    </source>
</evidence>
<dbReference type="AlphaFoldDB" id="A0A9X4IZ58"/>
<comment type="catalytic activity">
    <reaction evidence="3">
        <text>2 GTP = 3',3'-c-di-GMP + 2 diphosphate</text>
        <dbReference type="Rhea" id="RHEA:24898"/>
        <dbReference type="ChEBI" id="CHEBI:33019"/>
        <dbReference type="ChEBI" id="CHEBI:37565"/>
        <dbReference type="ChEBI" id="CHEBI:58805"/>
        <dbReference type="EC" id="2.7.7.65"/>
    </reaction>
</comment>
<dbReference type="InterPro" id="IPR000160">
    <property type="entry name" value="GGDEF_dom"/>
</dbReference>
<keyword evidence="6" id="KW-0548">Nucleotidyltransferase</keyword>
<dbReference type="InterPro" id="IPR011990">
    <property type="entry name" value="TPR-like_helical_dom_sf"/>
</dbReference>
<keyword evidence="4" id="KW-0812">Transmembrane</keyword>